<dbReference type="Gene3D" id="1.25.40.10">
    <property type="entry name" value="Tetratricopeptide repeat domain"/>
    <property type="match status" value="1"/>
</dbReference>
<keyword evidence="1" id="KW-0802">TPR repeat</keyword>
<feature type="compositionally biased region" description="Basic and acidic residues" evidence="2">
    <location>
        <begin position="473"/>
        <end position="489"/>
    </location>
</feature>
<dbReference type="PROSITE" id="PS50126">
    <property type="entry name" value="S1"/>
    <property type="match status" value="1"/>
</dbReference>
<feature type="compositionally biased region" description="Polar residues" evidence="2">
    <location>
        <begin position="1666"/>
        <end position="1681"/>
    </location>
</feature>
<feature type="compositionally biased region" description="Basic and acidic residues" evidence="2">
    <location>
        <begin position="435"/>
        <end position="452"/>
    </location>
</feature>
<feature type="compositionally biased region" description="Basic and acidic residues" evidence="2">
    <location>
        <begin position="1767"/>
        <end position="1801"/>
    </location>
</feature>
<feature type="region of interest" description="Disordered" evidence="2">
    <location>
        <begin position="1690"/>
        <end position="1739"/>
    </location>
</feature>
<feature type="region of interest" description="Disordered" evidence="2">
    <location>
        <begin position="1767"/>
        <end position="1908"/>
    </location>
</feature>
<keyword evidence="5" id="KW-1185">Reference proteome</keyword>
<evidence type="ECO:0000256" key="1">
    <source>
        <dbReference type="PROSITE-ProRule" id="PRU00339"/>
    </source>
</evidence>
<feature type="domain" description="S1 motif" evidence="3">
    <location>
        <begin position="115"/>
        <end position="197"/>
    </location>
</feature>
<feature type="region of interest" description="Disordered" evidence="2">
    <location>
        <begin position="412"/>
        <end position="492"/>
    </location>
</feature>
<feature type="region of interest" description="Disordered" evidence="2">
    <location>
        <begin position="1312"/>
        <end position="1344"/>
    </location>
</feature>
<feature type="compositionally biased region" description="Basic residues" evidence="2">
    <location>
        <begin position="1157"/>
        <end position="1167"/>
    </location>
</feature>
<feature type="region of interest" description="Disordered" evidence="2">
    <location>
        <begin position="1502"/>
        <end position="1524"/>
    </location>
</feature>
<dbReference type="EMBL" id="JBJQND010000016">
    <property type="protein sequence ID" value="KAL3846522.1"/>
    <property type="molecule type" value="Genomic_DNA"/>
</dbReference>
<dbReference type="PANTHER" id="PTHR23184:SF9">
    <property type="entry name" value="TETRATRICOPEPTIDE REPEAT PROTEIN 14"/>
    <property type="match status" value="1"/>
</dbReference>
<feature type="compositionally biased region" description="Basic and acidic residues" evidence="2">
    <location>
        <begin position="838"/>
        <end position="886"/>
    </location>
</feature>
<feature type="region of interest" description="Disordered" evidence="2">
    <location>
        <begin position="1385"/>
        <end position="1411"/>
    </location>
</feature>
<dbReference type="Proteomes" id="UP001634394">
    <property type="component" value="Unassembled WGS sequence"/>
</dbReference>
<dbReference type="Pfam" id="PF13414">
    <property type="entry name" value="TPR_11"/>
    <property type="match status" value="1"/>
</dbReference>
<dbReference type="SMART" id="SM00316">
    <property type="entry name" value="S1"/>
    <property type="match status" value="1"/>
</dbReference>
<accession>A0ABD3UBX4</accession>
<feature type="compositionally biased region" description="Low complexity" evidence="2">
    <location>
        <begin position="1802"/>
        <end position="1818"/>
    </location>
</feature>
<dbReference type="InterPro" id="IPR003029">
    <property type="entry name" value="S1_domain"/>
</dbReference>
<dbReference type="InterPro" id="IPR012340">
    <property type="entry name" value="NA-bd_OB-fold"/>
</dbReference>
<gene>
    <name evidence="4" type="ORF">ACJMK2_017502</name>
</gene>
<feature type="compositionally biased region" description="Basic and acidic residues" evidence="2">
    <location>
        <begin position="745"/>
        <end position="782"/>
    </location>
</feature>
<feature type="compositionally biased region" description="Basic and acidic residues" evidence="2">
    <location>
        <begin position="648"/>
        <end position="659"/>
    </location>
</feature>
<dbReference type="PANTHER" id="PTHR23184">
    <property type="entry name" value="TETRATRICOPEPTIDE REPEAT PROTEIN 14"/>
    <property type="match status" value="1"/>
</dbReference>
<feature type="region of interest" description="Disordered" evidence="2">
    <location>
        <begin position="1666"/>
        <end position="1685"/>
    </location>
</feature>
<dbReference type="InterPro" id="IPR019734">
    <property type="entry name" value="TPR_rpt"/>
</dbReference>
<proteinExistence type="predicted"/>
<sequence length="1908" mass="218041">MDSNLLGLAVEYHGPDLLRQLTLEEQPFPETVIDHLHKCRPQSPEIKDEDLMNKVRNFIAKKSDILFKPVTDAVQFIYNPMEEEDNYGKMPPIETFMGMPSGACRKHFFNSLEKRDIVIGVVSSIMDSGLIVTLLCLDCGKSRDIDELKLTAFCPNKELPRLFPNQSAVEAFQVKDKVRGVVLSVNPETEKINISLLDRALPDDAPKPKLGLISEEEFPVQYRRKLHVRGLTFDELLHSIIGFNNGNSVPTLLGTLQQKEEISLMRGLHELKIPEKEFSENIRKIQSQKWAHQSVASGIKYFKAGKHMEAMQELNRALQIDTNNVEALVARGALYANNESYHKAIKDFEDALAVNLNHSNARKYLFETLLAVARETEERGTDLEEAEYYYKKALCIQPESQEARESLRYLHTKREKQGQDKRKKSYDSRTSSTPKSHDQREDYPLRKDKDHSGSTPPRRNSNASPSSSKKFQKNRERSSVARQSPEKFQEGLITSASQANIFLGKTTETLKKLIKEDKKGGKKRKRKSTENEDSSKKAKKKRHESHGSKSNDSSFEELYIKEEIEKQRERESGQKSSEDHSRRRKMMPDFPHKSTDLPAHDSGLSRRLTFFSTDMQQRGLRIPGLDESESDNDIDANESRPFPGGTQKRIDHSKYENREFEENDRYLELLSPQEGGTDARNIDSFDACSSSAVSKYRKYQNLDMSQEMSGSGKKAYSERNQSEIQSQIHNEGSDVDMYRRKRSKERYNDKEDDEKMLKKDSAVRKDSDFKGMSKPSDIRSSEYTRSCVMSGNVEEKNVSEASAKAFKGGLFVDIPRQLKKGLKKDAQNSAEKTTVEGLPKESHHAAVDKKFRDVEVMIHMPEQEAQKSSDQSKRSNQGHEKGDNFDKSYPYNKDIPLQKMGDRKSRSSDISQKKLSVDREMDENRTGKDKERSPTRRRDIKRNKLSGIPGSRSLRRSHSRSSGRSCRRSHSGSSGRSHSRSSGRSCRRSHSRSSGKSRRRSHSRSSGRSCRRSHSRSSGRSCRRSHSRSSGRSRYRSSGRSGRKSHSRSSGRLRRRSHSRSSRRSHNRSSGRSGRRSSGRSCRRSHSRSLGRSHNRFLHRSHSRSSGKSNKLHRSTHRSGSRASKRSHSRSFRRSHSKASQRSQSCSTYSRTSSRSSSRHSRNRHLSPSRSDRLMRRPYEKYSYRSRFRHREGRGRGPRISYSYERSSYRGRGRGRGREYRRRGYYERKDYSEWRRKMLLVNGFKAKMDLSRVEKEKCSIKIDKSSDFQRLEEKDHLKHKDDSNEFGKSLKRKSVDNDSYMMGMTRYTIDSGSMDDSCIRNNSQHESTDNRLPGSPVQGTSFGKDGIGGKCVSIDKLDKLASSDKNPAEVKTLDEVQCLKELQHIQNSGQYSPGRESIKSNHSSPFRKNVASPGIPLLTVDLKSKWDSPKRKSRWGTPDQYSVGIGLEMPLIFTKAWKGGPGSPVVESKLSVNENVTVDKEGKEIHIDGRKEESDTFKSLFKKMSPDNGKEDMDENISGTGGGNEDDIYMKRLHDIGVEDFRDGISRLPQTCSDLIDDHVPSSSSQKGKYQRENITISVTNTGHEIERIASYDTKDERSGLDERCQAKGKIEPIFHAKEDYKYDARRKMDEHYMNVRQRDNTGFYDNVSGPESRFTTSEIRGSYHRNVSSEHLNPTTTTRQIDLPDLTYSRAQSPGQHRSHTRTDSHVQGQEEMPKGHSKLSERTSSTRRSAKEFEKQSGARPFETYFKRSRSRSWSCGREGKIRKYAANEKNRKEGSKSKQLKLETSPRQKLKTRSEKRSSSSTSSSSSSSSASDSPSGKKHTFTDKRNTLISSKSNLSIGKSQAMEDKLQDQPGGRSIRGTSDESNKKRRESLDELESFLNQLKEKKKEQWIAEGKIKDKNSDVTT</sequence>
<evidence type="ECO:0000313" key="5">
    <source>
        <dbReference type="Proteomes" id="UP001634394"/>
    </source>
</evidence>
<evidence type="ECO:0000259" key="3">
    <source>
        <dbReference type="PROSITE" id="PS50126"/>
    </source>
</evidence>
<feature type="compositionally biased region" description="Basic residues" evidence="2">
    <location>
        <begin position="977"/>
        <end position="1139"/>
    </location>
</feature>
<feature type="compositionally biased region" description="Low complexity" evidence="2">
    <location>
        <begin position="1140"/>
        <end position="1156"/>
    </location>
</feature>
<feature type="region of interest" description="Disordered" evidence="2">
    <location>
        <begin position="621"/>
        <end position="659"/>
    </location>
</feature>
<feature type="compositionally biased region" description="Polar residues" evidence="2">
    <location>
        <begin position="1831"/>
        <end position="1843"/>
    </location>
</feature>
<feature type="compositionally biased region" description="Basic and acidic residues" evidence="2">
    <location>
        <begin position="558"/>
        <end position="599"/>
    </location>
</feature>
<feature type="repeat" description="TPR" evidence="1">
    <location>
        <begin position="291"/>
        <end position="324"/>
    </location>
</feature>
<dbReference type="SUPFAM" id="SSF50249">
    <property type="entry name" value="Nucleic acid-binding proteins"/>
    <property type="match status" value="1"/>
</dbReference>
<dbReference type="InterPro" id="IPR039190">
    <property type="entry name" value="TTC14"/>
</dbReference>
<feature type="compositionally biased region" description="Basic and acidic residues" evidence="2">
    <location>
        <begin position="1885"/>
        <end position="1908"/>
    </location>
</feature>
<evidence type="ECO:0000313" key="4">
    <source>
        <dbReference type="EMBL" id="KAL3846522.1"/>
    </source>
</evidence>
<organism evidence="4 5">
    <name type="scientific">Sinanodonta woodiana</name>
    <name type="common">Chinese pond mussel</name>
    <name type="synonym">Anodonta woodiana</name>
    <dbReference type="NCBI Taxonomy" id="1069815"/>
    <lineage>
        <taxon>Eukaryota</taxon>
        <taxon>Metazoa</taxon>
        <taxon>Spiralia</taxon>
        <taxon>Lophotrochozoa</taxon>
        <taxon>Mollusca</taxon>
        <taxon>Bivalvia</taxon>
        <taxon>Autobranchia</taxon>
        <taxon>Heteroconchia</taxon>
        <taxon>Palaeoheterodonta</taxon>
        <taxon>Unionida</taxon>
        <taxon>Unionoidea</taxon>
        <taxon>Unionidae</taxon>
        <taxon>Unioninae</taxon>
        <taxon>Sinanodonta</taxon>
    </lineage>
</organism>
<feature type="compositionally biased region" description="Basic and acidic residues" evidence="2">
    <location>
        <begin position="1713"/>
        <end position="1723"/>
    </location>
</feature>
<dbReference type="SUPFAM" id="SSF48452">
    <property type="entry name" value="TPR-like"/>
    <property type="match status" value="1"/>
</dbReference>
<evidence type="ECO:0000256" key="2">
    <source>
        <dbReference type="SAM" id="MobiDB-lite"/>
    </source>
</evidence>
<protein>
    <recommendedName>
        <fullName evidence="3">S1 motif domain-containing protein</fullName>
    </recommendedName>
</protein>
<feature type="repeat" description="TPR" evidence="1">
    <location>
        <begin position="325"/>
        <end position="358"/>
    </location>
</feature>
<feature type="compositionally biased region" description="Basic and acidic residues" evidence="2">
    <location>
        <begin position="900"/>
        <end position="937"/>
    </location>
</feature>
<feature type="compositionally biased region" description="Acidic residues" evidence="2">
    <location>
        <begin position="626"/>
        <end position="636"/>
    </location>
</feature>
<comment type="caution">
    <text evidence="4">The sequence shown here is derived from an EMBL/GenBank/DDBJ whole genome shotgun (WGS) entry which is preliminary data.</text>
</comment>
<dbReference type="PROSITE" id="PS50005">
    <property type="entry name" value="TPR"/>
    <property type="match status" value="2"/>
</dbReference>
<dbReference type="Gene3D" id="2.40.50.140">
    <property type="entry name" value="Nucleic acid-binding proteins"/>
    <property type="match status" value="1"/>
</dbReference>
<feature type="region of interest" description="Disordered" evidence="2">
    <location>
        <begin position="514"/>
        <end position="602"/>
    </location>
</feature>
<feature type="compositionally biased region" description="Low complexity" evidence="2">
    <location>
        <begin position="454"/>
        <end position="468"/>
    </location>
</feature>
<name>A0ABD3UBX4_SINWO</name>
<feature type="compositionally biased region" description="Basic and acidic residues" evidence="2">
    <location>
        <begin position="1170"/>
        <end position="1183"/>
    </location>
</feature>
<feature type="compositionally biased region" description="Basic residues" evidence="2">
    <location>
        <begin position="953"/>
        <end position="970"/>
    </location>
</feature>
<feature type="compositionally biased region" description="Basic residues" evidence="2">
    <location>
        <begin position="1184"/>
        <end position="1197"/>
    </location>
</feature>
<reference evidence="4 5" key="1">
    <citation type="submission" date="2024-11" db="EMBL/GenBank/DDBJ databases">
        <title>Chromosome-level genome assembly of the freshwater bivalve Anodonta woodiana.</title>
        <authorList>
            <person name="Chen X."/>
        </authorList>
    </citation>
    <scope>NUCLEOTIDE SEQUENCE [LARGE SCALE GENOMIC DNA]</scope>
    <source>
        <strain evidence="4">MN2024</strain>
        <tissue evidence="4">Gills</tissue>
    </source>
</reference>
<feature type="region of interest" description="Disordered" evidence="2">
    <location>
        <begin position="704"/>
        <end position="784"/>
    </location>
</feature>
<dbReference type="InterPro" id="IPR011990">
    <property type="entry name" value="TPR-like_helical_dom_sf"/>
</dbReference>
<feature type="region of interest" description="Disordered" evidence="2">
    <location>
        <begin position="821"/>
        <end position="1216"/>
    </location>
</feature>
<dbReference type="SMART" id="SM00028">
    <property type="entry name" value="TPR"/>
    <property type="match status" value="2"/>
</dbReference>